<keyword evidence="3" id="KW-1185">Reference proteome</keyword>
<proteinExistence type="predicted"/>
<sequence length="72" mass="7243">MAFLVQAHFLAIALAGGVAAYAKVGEAVTDVEIGSLAGHAKVGALGRVGLAPNCNRTGFTNDMKTGRRCVGA</sequence>
<dbReference type="AlphaFoldDB" id="A0A7X3LTQ8"/>
<name>A0A7X3LTQ8_9HYPH</name>
<dbReference type="Proteomes" id="UP000433101">
    <property type="component" value="Unassembled WGS sequence"/>
</dbReference>
<evidence type="ECO:0000313" key="3">
    <source>
        <dbReference type="Proteomes" id="UP000433101"/>
    </source>
</evidence>
<dbReference type="EMBL" id="WUMV01000003">
    <property type="protein sequence ID" value="MXN64913.1"/>
    <property type="molecule type" value="Genomic_DNA"/>
</dbReference>
<keyword evidence="1" id="KW-0732">Signal</keyword>
<evidence type="ECO:0000256" key="1">
    <source>
        <dbReference type="SAM" id="SignalP"/>
    </source>
</evidence>
<accession>A0A7X3LTQ8</accession>
<dbReference type="RefSeq" id="WP_160775150.1">
    <property type="nucleotide sequence ID" value="NZ_WUMV01000003.1"/>
</dbReference>
<protein>
    <recommendedName>
        <fullName evidence="4">Porin</fullName>
    </recommendedName>
</protein>
<feature type="chain" id="PRO_5030804862" description="Porin" evidence="1">
    <location>
        <begin position="23"/>
        <end position="72"/>
    </location>
</feature>
<feature type="signal peptide" evidence="1">
    <location>
        <begin position="1"/>
        <end position="22"/>
    </location>
</feature>
<evidence type="ECO:0000313" key="2">
    <source>
        <dbReference type="EMBL" id="MXN64913.1"/>
    </source>
</evidence>
<gene>
    <name evidence="2" type="ORF">GR183_08335</name>
</gene>
<evidence type="ECO:0008006" key="4">
    <source>
        <dbReference type="Google" id="ProtNLM"/>
    </source>
</evidence>
<comment type="caution">
    <text evidence="2">The sequence shown here is derived from an EMBL/GenBank/DDBJ whole genome shotgun (WGS) entry which is preliminary data.</text>
</comment>
<reference evidence="2 3" key="1">
    <citation type="submission" date="2019-12" db="EMBL/GenBank/DDBJ databases">
        <authorList>
            <person name="Li M."/>
        </authorList>
    </citation>
    <scope>NUCLEOTIDE SEQUENCE [LARGE SCALE GENOMIC DNA]</scope>
    <source>
        <strain evidence="2 3">GBMRC 2046</strain>
    </source>
</reference>
<organism evidence="2 3">
    <name type="scientific">Stappia sediminis</name>
    <dbReference type="NCBI Taxonomy" id="2692190"/>
    <lineage>
        <taxon>Bacteria</taxon>
        <taxon>Pseudomonadati</taxon>
        <taxon>Pseudomonadota</taxon>
        <taxon>Alphaproteobacteria</taxon>
        <taxon>Hyphomicrobiales</taxon>
        <taxon>Stappiaceae</taxon>
        <taxon>Stappia</taxon>
    </lineage>
</organism>